<dbReference type="InterPro" id="IPR019368">
    <property type="entry name" value="Ribosomal_mS29"/>
</dbReference>
<comment type="subcellular location">
    <subcellularLocation>
        <location evidence="1">Mitochondrion</location>
    </subcellularLocation>
</comment>
<dbReference type="PANTHER" id="PTHR12810">
    <property type="entry name" value="MITOCHONDRIAL 28S RIBOSOMAL PROTEIN S29"/>
    <property type="match status" value="1"/>
</dbReference>
<dbReference type="GeneID" id="28939236"/>
<reference evidence="9" key="1">
    <citation type="journal article" date="2016" name="Nat. Commun.">
        <title>Genome analysis of three Pneumocystis species reveals adaptation mechanisms to life exclusively in mammalian hosts.</title>
        <authorList>
            <person name="Ma L."/>
            <person name="Chen Z."/>
            <person name="Huang D.W."/>
            <person name="Kutty G."/>
            <person name="Ishihara M."/>
            <person name="Wang H."/>
            <person name="Abouelleil A."/>
            <person name="Bishop L."/>
            <person name="Davey E."/>
            <person name="Deng R."/>
            <person name="Deng X."/>
            <person name="Fan L."/>
            <person name="Fantoni G."/>
            <person name="Fitzgerald M."/>
            <person name="Gogineni E."/>
            <person name="Goldberg J.M."/>
            <person name="Handley G."/>
            <person name="Hu X."/>
            <person name="Huber C."/>
            <person name="Jiao X."/>
            <person name="Jones K."/>
            <person name="Levin J.Z."/>
            <person name="Liu Y."/>
            <person name="Macdonald P."/>
            <person name="Melnikov A."/>
            <person name="Raley C."/>
            <person name="Sassi M."/>
            <person name="Sherman B.T."/>
            <person name="Song X."/>
            <person name="Sykes S."/>
            <person name="Tran B."/>
            <person name="Walsh L."/>
            <person name="Xia Y."/>
            <person name="Yang J."/>
            <person name="Young S."/>
            <person name="Zeng Q."/>
            <person name="Zheng X."/>
            <person name="Stephens R."/>
            <person name="Nusbaum C."/>
            <person name="Birren B.W."/>
            <person name="Azadi P."/>
            <person name="Lempicki R.A."/>
            <person name="Cuomo C.A."/>
            <person name="Kovacs J.A."/>
        </authorList>
    </citation>
    <scope>NUCLEOTIDE SEQUENCE [LARGE SCALE GENOMIC DNA]</scope>
    <source>
        <strain evidence="9">RU7</strain>
    </source>
</reference>
<dbReference type="PANTHER" id="PTHR12810:SF0">
    <property type="entry name" value="SMALL RIBOSOMAL SUBUNIT PROTEIN MS29"/>
    <property type="match status" value="1"/>
</dbReference>
<evidence type="ECO:0000256" key="2">
    <source>
        <dbReference type="ARBA" id="ARBA00009863"/>
    </source>
</evidence>
<sequence length="439" mass="51055">MGFQFYNCIFKHSQKTFFRYIHTNTIVNIGKDKYKRKGFVPKKKKQSFDKNNVKTNIKLNDSPRILSPLESKLLLSYKKESYNIGIQNLNIFDANNIKLCGRLFNFPLNILQKMKNLDAFRFEHKIDFSNDPVIVLRECSIYISQKLLDDNVSSKNRRIVLIGDQGTGKSFCLLQAQCWAFQKGWIVLAIPRGLDIVNNTTPFFYHKETGLWRQPEYTSSLLEKFSKANFDILNQIFLSREYYIGNCVISKFTSLFKFLEIGVLNSSISHEILEIFLKELNIGNCPPVLFTFDNISVVCSPSQYMSSEYKTIHPYELALIRTFFTYLNGEFFFDRGAIISCASKIFSKSDRMLEISLGFLEPKSYENVDKRVLWAVNGVEYYVVGNYTPVESENIIRYYFMSNIIGKNIDNVSKEFVKEKMLLSGNNPREVFWNCVKTT</sequence>
<evidence type="ECO:0000256" key="7">
    <source>
        <dbReference type="ARBA" id="ARBA00035140"/>
    </source>
</evidence>
<evidence type="ECO:0000313" key="8">
    <source>
        <dbReference type="EMBL" id="KTW32035.1"/>
    </source>
</evidence>
<keyword evidence="6" id="KW-0687">Ribonucleoprotein</keyword>
<dbReference type="GO" id="GO:0005763">
    <property type="term" value="C:mitochondrial small ribosomal subunit"/>
    <property type="evidence" value="ECO:0007669"/>
    <property type="project" value="TreeGrafter"/>
</dbReference>
<evidence type="ECO:0000256" key="3">
    <source>
        <dbReference type="ARBA" id="ARBA00022946"/>
    </source>
</evidence>
<protein>
    <recommendedName>
        <fullName evidence="7">Small ribosomal subunit protein mS29</fullName>
    </recommendedName>
</protein>
<dbReference type="OrthoDB" id="274828at2759"/>
<keyword evidence="5" id="KW-0496">Mitochondrion</keyword>
<evidence type="ECO:0000256" key="1">
    <source>
        <dbReference type="ARBA" id="ARBA00004173"/>
    </source>
</evidence>
<gene>
    <name evidence="8" type="ORF">T551_00717</name>
</gene>
<evidence type="ECO:0000313" key="9">
    <source>
        <dbReference type="Proteomes" id="UP000053447"/>
    </source>
</evidence>
<dbReference type="AlphaFoldDB" id="A0A0W4ZUL3"/>
<dbReference type="GO" id="GO:0003735">
    <property type="term" value="F:structural constituent of ribosome"/>
    <property type="evidence" value="ECO:0007669"/>
    <property type="project" value="TreeGrafter"/>
</dbReference>
<accession>A0A0W4ZUL3</accession>
<dbReference type="EMBL" id="LFWA01000003">
    <property type="protein sequence ID" value="KTW32035.1"/>
    <property type="molecule type" value="Genomic_DNA"/>
</dbReference>
<dbReference type="VEuPathDB" id="FungiDB:T551_00717"/>
<dbReference type="Proteomes" id="UP000053447">
    <property type="component" value="Unassembled WGS sequence"/>
</dbReference>
<evidence type="ECO:0000256" key="6">
    <source>
        <dbReference type="ARBA" id="ARBA00023274"/>
    </source>
</evidence>
<dbReference type="STRING" id="1408657.A0A0W4ZUL3"/>
<keyword evidence="9" id="KW-1185">Reference proteome</keyword>
<proteinExistence type="inferred from homology"/>
<evidence type="ECO:0000256" key="5">
    <source>
        <dbReference type="ARBA" id="ARBA00023128"/>
    </source>
</evidence>
<dbReference type="RefSeq" id="XP_018230727.1">
    <property type="nucleotide sequence ID" value="XM_018372981.1"/>
</dbReference>
<dbReference type="Pfam" id="PF10236">
    <property type="entry name" value="DAP3"/>
    <property type="match status" value="1"/>
</dbReference>
<keyword evidence="3" id="KW-0809">Transit peptide</keyword>
<evidence type="ECO:0000256" key="4">
    <source>
        <dbReference type="ARBA" id="ARBA00022980"/>
    </source>
</evidence>
<organism evidence="8 9">
    <name type="scientific">Pneumocystis jirovecii (strain RU7)</name>
    <name type="common">Human pneumocystis pneumonia agent</name>
    <dbReference type="NCBI Taxonomy" id="1408657"/>
    <lineage>
        <taxon>Eukaryota</taxon>
        <taxon>Fungi</taxon>
        <taxon>Dikarya</taxon>
        <taxon>Ascomycota</taxon>
        <taxon>Taphrinomycotina</taxon>
        <taxon>Pneumocystomycetes</taxon>
        <taxon>Pneumocystaceae</taxon>
        <taxon>Pneumocystis</taxon>
    </lineage>
</organism>
<keyword evidence="4" id="KW-0689">Ribosomal protein</keyword>
<name>A0A0W4ZUL3_PNEJ7</name>
<comment type="caution">
    <text evidence="8">The sequence shown here is derived from an EMBL/GenBank/DDBJ whole genome shotgun (WGS) entry which is preliminary data.</text>
</comment>
<comment type="similarity">
    <text evidence="2">Belongs to the mitochondrion-specific ribosomal protein mS29 family.</text>
</comment>